<comment type="subunit">
    <text evidence="9">Component of the Mediator complex.</text>
</comment>
<keyword evidence="5 9" id="KW-0010">Activator</keyword>
<evidence type="ECO:0000256" key="7">
    <source>
        <dbReference type="ARBA" id="ARBA00023242"/>
    </source>
</evidence>
<name>A0A9Q1CFB9_HOLLE</name>
<dbReference type="Gene3D" id="3.10.450.580">
    <property type="entry name" value="Mediator complex, subunit Med6"/>
    <property type="match status" value="1"/>
</dbReference>
<evidence type="ECO:0000313" key="12">
    <source>
        <dbReference type="Proteomes" id="UP001152320"/>
    </source>
</evidence>
<dbReference type="Proteomes" id="UP001152320">
    <property type="component" value="Chromosome 3"/>
</dbReference>
<comment type="function">
    <text evidence="9">Component of the Mediator complex, a coactivator involved in the regulated transcription of nearly all RNA polymerase II-dependent genes. Mediator functions as a bridge to convey information from gene-specific regulatory proteins to the basal RNA polymerase II transcription machinery. Mediator is recruited to promoters by direct interactions with regulatory proteins and serves as a scaffold for the assembly of a functional preinitiation complex with RNA polymerase II and the general transcription factors.</text>
</comment>
<gene>
    <name evidence="11" type="ORF">HOLleu_07105</name>
</gene>
<evidence type="ECO:0000256" key="2">
    <source>
        <dbReference type="ARBA" id="ARBA00007526"/>
    </source>
</evidence>
<keyword evidence="12" id="KW-1185">Reference proteome</keyword>
<sequence length="251" mass="29006">MNWSDSAWIPHLNQGNVMDYFSERSNPFYDRSCNNEVIKMQRRSPEHLKSMTGLEYELIHAQQPILFVIRKQRRHSPEQVTPLTYYYIIAGVIYQAPDLASIINSRLLTSVYNIQSAFEEVQSYSRYHPSKGYWWEFKDQEKEKDNKVAKPKEEVSSLFQRQRVDVLLAELTRKFPPKVYQPKPGDKPIPVTRNDASSTSKEESKEEANQSQNNANSSVTGMVPGSNPFLSSNMAQGMMKPPQAKKRKLVK</sequence>
<comment type="similarity">
    <text evidence="2 9">Belongs to the Mediator complex subunit 6 family.</text>
</comment>
<feature type="compositionally biased region" description="Low complexity" evidence="10">
    <location>
        <begin position="209"/>
        <end position="218"/>
    </location>
</feature>
<evidence type="ECO:0000256" key="9">
    <source>
        <dbReference type="PIRNR" id="PIRNR023869"/>
    </source>
</evidence>
<dbReference type="GO" id="GO:0003712">
    <property type="term" value="F:transcription coregulator activity"/>
    <property type="evidence" value="ECO:0007669"/>
    <property type="project" value="InterPro"/>
</dbReference>
<reference evidence="11" key="1">
    <citation type="submission" date="2021-10" db="EMBL/GenBank/DDBJ databases">
        <title>Tropical sea cucumber genome reveals ecological adaptation and Cuvierian tubules defense mechanism.</title>
        <authorList>
            <person name="Chen T."/>
        </authorList>
    </citation>
    <scope>NUCLEOTIDE SEQUENCE</scope>
    <source>
        <strain evidence="11">Nanhai2018</strain>
        <tissue evidence="11">Muscle</tissue>
    </source>
</reference>
<keyword evidence="7 9" id="KW-0539">Nucleus</keyword>
<evidence type="ECO:0000256" key="6">
    <source>
        <dbReference type="ARBA" id="ARBA00023163"/>
    </source>
</evidence>
<dbReference type="AlphaFoldDB" id="A0A9Q1CFB9"/>
<dbReference type="PANTHER" id="PTHR13104">
    <property type="entry name" value="MED-6-RELATED"/>
    <property type="match status" value="1"/>
</dbReference>
<organism evidence="11 12">
    <name type="scientific">Holothuria leucospilota</name>
    <name type="common">Black long sea cucumber</name>
    <name type="synonym">Mertensiothuria leucospilota</name>
    <dbReference type="NCBI Taxonomy" id="206669"/>
    <lineage>
        <taxon>Eukaryota</taxon>
        <taxon>Metazoa</taxon>
        <taxon>Echinodermata</taxon>
        <taxon>Eleutherozoa</taxon>
        <taxon>Echinozoa</taxon>
        <taxon>Holothuroidea</taxon>
        <taxon>Aspidochirotacea</taxon>
        <taxon>Aspidochirotida</taxon>
        <taxon>Holothuriidae</taxon>
        <taxon>Holothuria</taxon>
    </lineage>
</organism>
<evidence type="ECO:0000256" key="1">
    <source>
        <dbReference type="ARBA" id="ARBA00004123"/>
    </source>
</evidence>
<dbReference type="GO" id="GO:0016592">
    <property type="term" value="C:mediator complex"/>
    <property type="evidence" value="ECO:0007669"/>
    <property type="project" value="InterPro"/>
</dbReference>
<dbReference type="InterPro" id="IPR016820">
    <property type="entry name" value="Mediator_Med6_met/pln"/>
</dbReference>
<evidence type="ECO:0000256" key="4">
    <source>
        <dbReference type="ARBA" id="ARBA00023015"/>
    </source>
</evidence>
<keyword evidence="6 9" id="KW-0804">Transcription</keyword>
<dbReference type="GO" id="GO:0006357">
    <property type="term" value="P:regulation of transcription by RNA polymerase II"/>
    <property type="evidence" value="ECO:0007669"/>
    <property type="project" value="InterPro"/>
</dbReference>
<accession>A0A9Q1CFB9</accession>
<protein>
    <recommendedName>
        <fullName evidence="3 9">Mediator of RNA polymerase II transcription subunit 6</fullName>
    </recommendedName>
    <alternativeName>
        <fullName evidence="8 9">Mediator complex subunit 6</fullName>
    </alternativeName>
</protein>
<evidence type="ECO:0000256" key="8">
    <source>
        <dbReference type="ARBA" id="ARBA00031259"/>
    </source>
</evidence>
<comment type="subcellular location">
    <subcellularLocation>
        <location evidence="1 9">Nucleus</location>
    </subcellularLocation>
</comment>
<evidence type="ECO:0000256" key="5">
    <source>
        <dbReference type="ARBA" id="ARBA00023159"/>
    </source>
</evidence>
<evidence type="ECO:0000256" key="10">
    <source>
        <dbReference type="SAM" id="MobiDB-lite"/>
    </source>
</evidence>
<evidence type="ECO:0000313" key="11">
    <source>
        <dbReference type="EMBL" id="KAJ8044373.1"/>
    </source>
</evidence>
<dbReference type="EMBL" id="JAIZAY010000003">
    <property type="protein sequence ID" value="KAJ8044373.1"/>
    <property type="molecule type" value="Genomic_DNA"/>
</dbReference>
<keyword evidence="4 9" id="KW-0805">Transcription regulation</keyword>
<dbReference type="InterPro" id="IPR007018">
    <property type="entry name" value="Mediator_Med6"/>
</dbReference>
<dbReference type="PIRSF" id="PIRSF023869">
    <property type="entry name" value="Mediator_MED6_meta/pln"/>
    <property type="match status" value="1"/>
</dbReference>
<feature type="region of interest" description="Disordered" evidence="10">
    <location>
        <begin position="177"/>
        <end position="251"/>
    </location>
</feature>
<dbReference type="InterPro" id="IPR038566">
    <property type="entry name" value="Mediator_Med6_sf"/>
</dbReference>
<evidence type="ECO:0000256" key="3">
    <source>
        <dbReference type="ARBA" id="ARBA00020634"/>
    </source>
</evidence>
<comment type="caution">
    <text evidence="11">The sequence shown here is derived from an EMBL/GenBank/DDBJ whole genome shotgun (WGS) entry which is preliminary data.</text>
</comment>
<dbReference type="OrthoDB" id="344220at2759"/>
<dbReference type="Pfam" id="PF04934">
    <property type="entry name" value="Med6"/>
    <property type="match status" value="1"/>
</dbReference>
<proteinExistence type="inferred from homology"/>